<dbReference type="InterPro" id="IPR050855">
    <property type="entry name" value="NDM-1-like"/>
</dbReference>
<dbReference type="PANTHER" id="PTHR42951:SF17">
    <property type="entry name" value="METALLO-BETA-LACTAMASE DOMAIN-CONTAINING PROTEIN"/>
    <property type="match status" value="1"/>
</dbReference>
<comment type="catalytic activity">
    <reaction evidence="1">
        <text>a beta-lactam + H2O = a substituted beta-amino acid</text>
        <dbReference type="Rhea" id="RHEA:20401"/>
        <dbReference type="ChEBI" id="CHEBI:15377"/>
        <dbReference type="ChEBI" id="CHEBI:35627"/>
        <dbReference type="ChEBI" id="CHEBI:140347"/>
        <dbReference type="EC" id="3.5.2.6"/>
    </reaction>
</comment>
<dbReference type="InterPro" id="IPR036866">
    <property type="entry name" value="RibonucZ/Hydroxyglut_hydro"/>
</dbReference>
<feature type="chain" id="PRO_5011533200" description="beta-lactamase" evidence="12">
    <location>
        <begin position="23"/>
        <end position="305"/>
    </location>
</feature>
<evidence type="ECO:0000256" key="1">
    <source>
        <dbReference type="ARBA" id="ARBA00001526"/>
    </source>
</evidence>
<evidence type="ECO:0000256" key="3">
    <source>
        <dbReference type="ARBA" id="ARBA00004418"/>
    </source>
</evidence>
<dbReference type="InterPro" id="IPR001279">
    <property type="entry name" value="Metallo-B-lactamas"/>
</dbReference>
<dbReference type="SMART" id="SM00849">
    <property type="entry name" value="Lactamase_B"/>
    <property type="match status" value="1"/>
</dbReference>
<organism evidence="14 15">
    <name type="scientific">Sphingomonas rubra</name>
    <dbReference type="NCBI Taxonomy" id="634430"/>
    <lineage>
        <taxon>Bacteria</taxon>
        <taxon>Pseudomonadati</taxon>
        <taxon>Pseudomonadota</taxon>
        <taxon>Alphaproteobacteria</taxon>
        <taxon>Sphingomonadales</taxon>
        <taxon>Sphingomonadaceae</taxon>
        <taxon>Sphingomonas</taxon>
    </lineage>
</organism>
<dbReference type="GO" id="GO:0042597">
    <property type="term" value="C:periplasmic space"/>
    <property type="evidence" value="ECO:0007669"/>
    <property type="project" value="UniProtKB-SubCell"/>
</dbReference>
<evidence type="ECO:0000256" key="2">
    <source>
        <dbReference type="ARBA" id="ARBA00001947"/>
    </source>
</evidence>
<dbReference type="GO" id="GO:0008270">
    <property type="term" value="F:zinc ion binding"/>
    <property type="evidence" value="ECO:0007669"/>
    <property type="project" value="InterPro"/>
</dbReference>
<feature type="signal peptide" evidence="12">
    <location>
        <begin position="1"/>
        <end position="22"/>
    </location>
</feature>
<feature type="domain" description="Metallo-beta-lactamase" evidence="13">
    <location>
        <begin position="67"/>
        <end position="258"/>
    </location>
</feature>
<dbReference type="STRING" id="634430.SAMN04488241_10215"/>
<comment type="similarity">
    <text evidence="4">Belongs to the metallo-beta-lactamase superfamily. Class-B beta-lactamase family.</text>
</comment>
<dbReference type="InterPro" id="IPR001018">
    <property type="entry name" value="Beta-lactamase_class-B_CS"/>
</dbReference>
<comment type="cofactor">
    <cofactor evidence="2">
        <name>Zn(2+)</name>
        <dbReference type="ChEBI" id="CHEBI:29105"/>
    </cofactor>
</comment>
<sequence>MPLRHFLLAAAVSVGVAASVVAMRPGAPLHPASFAAHAAQCAGKDGWSDPAPPVRIFGNVYDVGTCGITVVLVVGDRGAMLIDGAAANAAPMIALNIERLGLRLSDVKLLLSSHEHADHAGGLNELKRRTGGQMVATTAARRSLESGVMAANDPQRDGDRPAFPGVRVDRVVRDGEVVRLGSLRLTAHATPGHAPGGTSWSWRSCEGRVCHDLVFADSLSAVSTDGYRFSDHGERVAALKASFATVARLRCDLVVTPHPSASDLYARLAGEEPLVDPRGCINLAAASAAKLDDRLQKERTDRQKL</sequence>
<evidence type="ECO:0000256" key="5">
    <source>
        <dbReference type="ARBA" id="ARBA00012865"/>
    </source>
</evidence>
<keyword evidence="11" id="KW-0046">Antibiotic resistance</keyword>
<dbReference type="GO" id="GO:0017001">
    <property type="term" value="P:antibiotic catabolic process"/>
    <property type="evidence" value="ECO:0007669"/>
    <property type="project" value="InterPro"/>
</dbReference>
<keyword evidence="6" id="KW-0479">Metal-binding</keyword>
<dbReference type="NCBIfam" id="NF033105">
    <property type="entry name" value="bla_subclass_B3"/>
    <property type="match status" value="1"/>
</dbReference>
<keyword evidence="15" id="KW-1185">Reference proteome</keyword>
<dbReference type="GO" id="GO:0046677">
    <property type="term" value="P:response to antibiotic"/>
    <property type="evidence" value="ECO:0007669"/>
    <property type="project" value="UniProtKB-KW"/>
</dbReference>
<evidence type="ECO:0000256" key="7">
    <source>
        <dbReference type="ARBA" id="ARBA00022729"/>
    </source>
</evidence>
<accession>A0A1I5QFV5</accession>
<evidence type="ECO:0000259" key="13">
    <source>
        <dbReference type="SMART" id="SM00849"/>
    </source>
</evidence>
<dbReference type="Gene3D" id="3.60.15.10">
    <property type="entry name" value="Ribonuclease Z/Hydroxyacylglutathione hydrolase-like"/>
    <property type="match status" value="1"/>
</dbReference>
<dbReference type="Proteomes" id="UP000199586">
    <property type="component" value="Unassembled WGS sequence"/>
</dbReference>
<evidence type="ECO:0000256" key="8">
    <source>
        <dbReference type="ARBA" id="ARBA00022764"/>
    </source>
</evidence>
<evidence type="ECO:0000256" key="10">
    <source>
        <dbReference type="ARBA" id="ARBA00022833"/>
    </source>
</evidence>
<dbReference type="NCBIfam" id="NF012229">
    <property type="entry name" value="bla_class_B_core"/>
    <property type="match status" value="1"/>
</dbReference>
<reference evidence="14 15" key="1">
    <citation type="submission" date="2016-10" db="EMBL/GenBank/DDBJ databases">
        <authorList>
            <person name="de Groot N.N."/>
        </authorList>
    </citation>
    <scope>NUCLEOTIDE SEQUENCE [LARGE SCALE GENOMIC DNA]</scope>
    <source>
        <strain evidence="14 15">CGMCC 1.9113</strain>
    </source>
</reference>
<dbReference type="AlphaFoldDB" id="A0A1I5QFV5"/>
<dbReference type="Pfam" id="PF00753">
    <property type="entry name" value="Lactamase_B"/>
    <property type="match status" value="1"/>
</dbReference>
<dbReference type="EC" id="3.5.2.6" evidence="5"/>
<gene>
    <name evidence="14" type="ORF">SAMN04488241_10215</name>
</gene>
<comment type="subcellular location">
    <subcellularLocation>
        <location evidence="3">Periplasm</location>
    </subcellularLocation>
</comment>
<keyword evidence="10" id="KW-0862">Zinc</keyword>
<dbReference type="PROSITE" id="PS00743">
    <property type="entry name" value="BETA_LACTAMASE_B_1"/>
    <property type="match status" value="1"/>
</dbReference>
<dbReference type="EMBL" id="FOXP01000002">
    <property type="protein sequence ID" value="SFP45179.1"/>
    <property type="molecule type" value="Genomic_DNA"/>
</dbReference>
<keyword evidence="8" id="KW-0574">Periplasm</keyword>
<protein>
    <recommendedName>
        <fullName evidence="5">beta-lactamase</fullName>
        <ecNumber evidence="5">3.5.2.6</ecNumber>
    </recommendedName>
</protein>
<evidence type="ECO:0000313" key="15">
    <source>
        <dbReference type="Proteomes" id="UP000199586"/>
    </source>
</evidence>
<evidence type="ECO:0000256" key="4">
    <source>
        <dbReference type="ARBA" id="ARBA00005250"/>
    </source>
</evidence>
<evidence type="ECO:0000256" key="11">
    <source>
        <dbReference type="ARBA" id="ARBA00023251"/>
    </source>
</evidence>
<keyword evidence="7 12" id="KW-0732">Signal</keyword>
<evidence type="ECO:0000256" key="9">
    <source>
        <dbReference type="ARBA" id="ARBA00022801"/>
    </source>
</evidence>
<proteinExistence type="inferred from homology"/>
<evidence type="ECO:0000313" key="14">
    <source>
        <dbReference type="EMBL" id="SFP45179.1"/>
    </source>
</evidence>
<dbReference type="PANTHER" id="PTHR42951">
    <property type="entry name" value="METALLO-BETA-LACTAMASE DOMAIN-CONTAINING"/>
    <property type="match status" value="1"/>
</dbReference>
<name>A0A1I5QFV5_9SPHN</name>
<evidence type="ECO:0000256" key="12">
    <source>
        <dbReference type="SAM" id="SignalP"/>
    </source>
</evidence>
<dbReference type="GO" id="GO:0008800">
    <property type="term" value="F:beta-lactamase activity"/>
    <property type="evidence" value="ECO:0007669"/>
    <property type="project" value="UniProtKB-EC"/>
</dbReference>
<keyword evidence="9" id="KW-0378">Hydrolase</keyword>
<evidence type="ECO:0000256" key="6">
    <source>
        <dbReference type="ARBA" id="ARBA00022723"/>
    </source>
</evidence>
<dbReference type="SUPFAM" id="SSF56281">
    <property type="entry name" value="Metallo-hydrolase/oxidoreductase"/>
    <property type="match status" value="1"/>
</dbReference>
<dbReference type="RefSeq" id="WP_245739013.1">
    <property type="nucleotide sequence ID" value="NZ_FOXP01000002.1"/>
</dbReference>